<dbReference type="EMBL" id="BGZK01001345">
    <property type="protein sequence ID" value="GBP77750.1"/>
    <property type="molecule type" value="Genomic_DNA"/>
</dbReference>
<keyword evidence="3" id="KW-1185">Reference proteome</keyword>
<dbReference type="Proteomes" id="UP000299102">
    <property type="component" value="Unassembled WGS sequence"/>
</dbReference>
<dbReference type="AlphaFoldDB" id="A0A4C1YRG4"/>
<proteinExistence type="predicted"/>
<reference evidence="2 3" key="1">
    <citation type="journal article" date="2019" name="Commun. Biol.">
        <title>The bagworm genome reveals a unique fibroin gene that provides high tensile strength.</title>
        <authorList>
            <person name="Kono N."/>
            <person name="Nakamura H."/>
            <person name="Ohtoshi R."/>
            <person name="Tomita M."/>
            <person name="Numata K."/>
            <person name="Arakawa K."/>
        </authorList>
    </citation>
    <scope>NUCLEOTIDE SEQUENCE [LARGE SCALE GENOMIC DNA]</scope>
</reference>
<sequence length="66" mass="7118">MYETANRWTEASGAGRRRRLRLQVDRPGGDRSGRTAAAPAGLCGTRRAHRGAVARETPLAGETDPE</sequence>
<evidence type="ECO:0000313" key="3">
    <source>
        <dbReference type="Proteomes" id="UP000299102"/>
    </source>
</evidence>
<accession>A0A4C1YRG4</accession>
<evidence type="ECO:0000313" key="2">
    <source>
        <dbReference type="EMBL" id="GBP77750.1"/>
    </source>
</evidence>
<feature type="region of interest" description="Disordered" evidence="1">
    <location>
        <begin position="1"/>
        <end position="66"/>
    </location>
</feature>
<name>A0A4C1YRG4_EUMVA</name>
<organism evidence="2 3">
    <name type="scientific">Eumeta variegata</name>
    <name type="common">Bagworm moth</name>
    <name type="synonym">Eumeta japonica</name>
    <dbReference type="NCBI Taxonomy" id="151549"/>
    <lineage>
        <taxon>Eukaryota</taxon>
        <taxon>Metazoa</taxon>
        <taxon>Ecdysozoa</taxon>
        <taxon>Arthropoda</taxon>
        <taxon>Hexapoda</taxon>
        <taxon>Insecta</taxon>
        <taxon>Pterygota</taxon>
        <taxon>Neoptera</taxon>
        <taxon>Endopterygota</taxon>
        <taxon>Lepidoptera</taxon>
        <taxon>Glossata</taxon>
        <taxon>Ditrysia</taxon>
        <taxon>Tineoidea</taxon>
        <taxon>Psychidae</taxon>
        <taxon>Oiketicinae</taxon>
        <taxon>Eumeta</taxon>
    </lineage>
</organism>
<protein>
    <submittedName>
        <fullName evidence="2">Uncharacterized protein</fullName>
    </submittedName>
</protein>
<feature type="compositionally biased region" description="Basic and acidic residues" evidence="1">
    <location>
        <begin position="22"/>
        <end position="33"/>
    </location>
</feature>
<comment type="caution">
    <text evidence="2">The sequence shown here is derived from an EMBL/GenBank/DDBJ whole genome shotgun (WGS) entry which is preliminary data.</text>
</comment>
<evidence type="ECO:0000256" key="1">
    <source>
        <dbReference type="SAM" id="MobiDB-lite"/>
    </source>
</evidence>
<gene>
    <name evidence="2" type="ORF">EVAR_98443_1</name>
</gene>